<evidence type="ECO:0000259" key="1">
    <source>
        <dbReference type="PROSITE" id="PS50526"/>
    </source>
</evidence>
<protein>
    <recommendedName>
        <fullName evidence="1">RdRp catalytic domain-containing protein</fullName>
    </recommendedName>
</protein>
<name>A0ABY6KCE8_9ARAC</name>
<organism evidence="2 3">
    <name type="scientific">Cordylochernes scorpioides</name>
    <dbReference type="NCBI Taxonomy" id="51811"/>
    <lineage>
        <taxon>Eukaryota</taxon>
        <taxon>Metazoa</taxon>
        <taxon>Ecdysozoa</taxon>
        <taxon>Arthropoda</taxon>
        <taxon>Chelicerata</taxon>
        <taxon>Arachnida</taxon>
        <taxon>Pseudoscorpiones</taxon>
        <taxon>Cheliferoidea</taxon>
        <taxon>Chernetidae</taxon>
        <taxon>Cordylochernes</taxon>
    </lineage>
</organism>
<dbReference type="EMBL" id="CP092866">
    <property type="protein sequence ID" value="UYV66524.1"/>
    <property type="molecule type" value="Genomic_DNA"/>
</dbReference>
<dbReference type="Proteomes" id="UP001235939">
    <property type="component" value="Chromosome 04"/>
</dbReference>
<gene>
    <name evidence="2" type="ORF">LAZ67_4001958</name>
</gene>
<reference evidence="2 3" key="1">
    <citation type="submission" date="2022-01" db="EMBL/GenBank/DDBJ databases">
        <title>A chromosomal length assembly of Cordylochernes scorpioides.</title>
        <authorList>
            <person name="Zeh D."/>
            <person name="Zeh J."/>
        </authorList>
    </citation>
    <scope>NUCLEOTIDE SEQUENCE [LARGE SCALE GENOMIC DNA]</scope>
    <source>
        <strain evidence="2">IN4F17</strain>
        <tissue evidence="2">Whole Body</tissue>
    </source>
</reference>
<evidence type="ECO:0000313" key="3">
    <source>
        <dbReference type="Proteomes" id="UP001235939"/>
    </source>
</evidence>
<dbReference type="PROSITE" id="PS50526">
    <property type="entry name" value="RDRP_SSRNA_NEG_NONSEG"/>
    <property type="match status" value="1"/>
</dbReference>
<accession>A0ABY6KCE8</accession>
<dbReference type="InterPro" id="IPR014023">
    <property type="entry name" value="Mononeg_RNA_pol_cat"/>
</dbReference>
<proteinExistence type="predicted"/>
<feature type="domain" description="RdRp catalytic" evidence="1">
    <location>
        <begin position="39"/>
        <end position="184"/>
    </location>
</feature>
<sequence>MARFMALFNEEQAITLSELELLRKIHSLQHMDNLFKDHIFVIVNFDAGGWNNLFRMAVCEPVLRQVHEAVMGTEAFSKSQYPFRATLFYIADQDIFIQWDGQDGGVEGHLQLDWMEVYYGQIQAAFRGLPVVVRILVKGDDLRAIIGIPQYIKDDPQSSRMNLEDFWATDGTEIDIFYSTMSLK</sequence>
<keyword evidence="3" id="KW-1185">Reference proteome</keyword>
<evidence type="ECO:0000313" key="2">
    <source>
        <dbReference type="EMBL" id="UYV66524.1"/>
    </source>
</evidence>